<reference evidence="3" key="2">
    <citation type="submission" date="2020-08" db="EMBL/GenBank/DDBJ databases">
        <title>Plant Genome Project.</title>
        <authorList>
            <person name="Zhang R.-G."/>
        </authorList>
    </citation>
    <scope>NUCLEOTIDE SEQUENCE</scope>
    <source>
        <strain evidence="3">Huo1</strain>
        <tissue evidence="3">Leaf</tissue>
    </source>
</reference>
<gene>
    <name evidence="3" type="ORF">SASPL_157570</name>
</gene>
<protein>
    <submittedName>
        <fullName evidence="3">Uncharacterized protein</fullName>
    </submittedName>
</protein>
<dbReference type="Gene3D" id="3.30.420.40">
    <property type="match status" value="1"/>
</dbReference>
<keyword evidence="4" id="KW-1185">Reference proteome</keyword>
<sequence>MDGFWGLLLAPFRSGKTVTALRWLFNNESSTDIWHAICTAVRSACSVAQIKGEQVTSLGFAVTWYGKLVLCAFAIDSDGEPVTVSLTHDSEAECYSLDGHRAVKQSERINLSKSPVLEYSVGVYLLRCRHQGYVLSGDPFPLKLHAIVLKAIIMDDDAYTSTTSRGEMIGVSNGAAGRGRQQADVEKEMEQNAIDDIVYCFGDRQLICNVSYVVTAGVVVGARVG</sequence>
<dbReference type="PANTHER" id="PTHR43435">
    <property type="entry name" value="RIBULOKINASE"/>
    <property type="match status" value="1"/>
</dbReference>
<dbReference type="AlphaFoldDB" id="A0A8X8YV90"/>
<dbReference type="GO" id="GO:0005737">
    <property type="term" value="C:cytoplasm"/>
    <property type="evidence" value="ECO:0007669"/>
    <property type="project" value="TreeGrafter"/>
</dbReference>
<organism evidence="3">
    <name type="scientific">Salvia splendens</name>
    <name type="common">Scarlet sage</name>
    <dbReference type="NCBI Taxonomy" id="180675"/>
    <lineage>
        <taxon>Eukaryota</taxon>
        <taxon>Viridiplantae</taxon>
        <taxon>Streptophyta</taxon>
        <taxon>Embryophyta</taxon>
        <taxon>Tracheophyta</taxon>
        <taxon>Spermatophyta</taxon>
        <taxon>Magnoliopsida</taxon>
        <taxon>eudicotyledons</taxon>
        <taxon>Gunneridae</taxon>
        <taxon>Pentapetalae</taxon>
        <taxon>asterids</taxon>
        <taxon>lamiids</taxon>
        <taxon>Lamiales</taxon>
        <taxon>Lamiaceae</taxon>
        <taxon>Nepetoideae</taxon>
        <taxon>Mentheae</taxon>
        <taxon>Salviinae</taxon>
        <taxon>Salvia</taxon>
        <taxon>Salvia subgen. Calosphace</taxon>
        <taxon>core Calosphace</taxon>
    </lineage>
</organism>
<evidence type="ECO:0000313" key="4">
    <source>
        <dbReference type="Proteomes" id="UP000298416"/>
    </source>
</evidence>
<keyword evidence="1" id="KW-0808">Transferase</keyword>
<dbReference type="Proteomes" id="UP000298416">
    <property type="component" value="Unassembled WGS sequence"/>
</dbReference>
<evidence type="ECO:0000256" key="1">
    <source>
        <dbReference type="ARBA" id="ARBA00022679"/>
    </source>
</evidence>
<comment type="caution">
    <text evidence="3">The sequence shown here is derived from an EMBL/GenBank/DDBJ whole genome shotgun (WGS) entry which is preliminary data.</text>
</comment>
<keyword evidence="2" id="KW-0418">Kinase</keyword>
<dbReference type="GO" id="GO:0019321">
    <property type="term" value="P:pentose metabolic process"/>
    <property type="evidence" value="ECO:0007669"/>
    <property type="project" value="TreeGrafter"/>
</dbReference>
<name>A0A8X8YV90_SALSN</name>
<dbReference type="PANTHER" id="PTHR43435:SF4">
    <property type="entry name" value="FGGY CARBOHYDRATE KINASE DOMAIN-CONTAINING PROTEIN"/>
    <property type="match status" value="1"/>
</dbReference>
<accession>A0A8X8YV90</accession>
<evidence type="ECO:0000313" key="3">
    <source>
        <dbReference type="EMBL" id="KAG6382723.1"/>
    </source>
</evidence>
<dbReference type="GO" id="GO:0019150">
    <property type="term" value="F:D-ribulokinase activity"/>
    <property type="evidence" value="ECO:0007669"/>
    <property type="project" value="TreeGrafter"/>
</dbReference>
<proteinExistence type="predicted"/>
<dbReference type="EMBL" id="PNBA02000948">
    <property type="protein sequence ID" value="KAG6382723.1"/>
    <property type="molecule type" value="Genomic_DNA"/>
</dbReference>
<reference evidence="3" key="1">
    <citation type="submission" date="2018-01" db="EMBL/GenBank/DDBJ databases">
        <authorList>
            <person name="Mao J.F."/>
        </authorList>
    </citation>
    <scope>NUCLEOTIDE SEQUENCE</scope>
    <source>
        <strain evidence="3">Huo1</strain>
        <tissue evidence="3">Leaf</tissue>
    </source>
</reference>
<evidence type="ECO:0000256" key="2">
    <source>
        <dbReference type="ARBA" id="ARBA00022777"/>
    </source>
</evidence>